<dbReference type="Pfam" id="PF05643">
    <property type="entry name" value="GNA1162-like"/>
    <property type="match status" value="1"/>
</dbReference>
<dbReference type="Gene3D" id="3.40.50.10610">
    <property type="entry name" value="ABC-type transport auxiliary lipoprotein component"/>
    <property type="match status" value="1"/>
</dbReference>
<proteinExistence type="predicted"/>
<reference evidence="1 2" key="1">
    <citation type="submission" date="2018-06" db="EMBL/GenBank/DDBJ databases">
        <title>Three novel Pseudomonas species isolated from symptomatic oak.</title>
        <authorList>
            <person name="Bueno-Gonzalez V."/>
            <person name="Brady C."/>
        </authorList>
    </citation>
    <scope>NUCLEOTIDE SEQUENCE [LARGE SCALE GENOMIC DNA]</scope>
    <source>
        <strain evidence="1 2">P26B</strain>
    </source>
</reference>
<dbReference type="InterPro" id="IPR008517">
    <property type="entry name" value="GNA1162-like"/>
</dbReference>
<name>A0ABY1Z738_9GAMM</name>
<dbReference type="EMBL" id="QJUM01000010">
    <property type="protein sequence ID" value="TBV06793.1"/>
    <property type="molecule type" value="Genomic_DNA"/>
</dbReference>
<dbReference type="RefSeq" id="WP_131174758.1">
    <property type="nucleotide sequence ID" value="NZ_QJUM01000010.1"/>
</dbReference>
<dbReference type="Proteomes" id="UP000291334">
    <property type="component" value="Unassembled WGS sequence"/>
</dbReference>
<evidence type="ECO:0000313" key="1">
    <source>
        <dbReference type="EMBL" id="TBV06793.1"/>
    </source>
</evidence>
<comment type="caution">
    <text evidence="1">The sequence shown here is derived from an EMBL/GenBank/DDBJ whole genome shotgun (WGS) entry which is preliminary data.</text>
</comment>
<sequence>MAALVTGCVTPPPAYDYTAYRESRPASILILPPLNETPEVKATYGMLSQMTAPLAEAGYYVLPVALVDETFRQNGLDNAADIHQVAPAKLREIFGADSALYVTVVQYGSTYTLFDSSVRVEAKANLVDLRSGQLLWSGSALATDQGNNNSGGGLVGMLITAAVKQVMNTLTDATYPVAGMASGQLLSAGRSNGILHGPRSPRYDMQ</sequence>
<gene>
    <name evidence="1" type="ORF">DNK34_10720</name>
</gene>
<keyword evidence="2" id="KW-1185">Reference proteome</keyword>
<organism evidence="1 2">
    <name type="scientific">Phytopseudomonas dryadis</name>
    <dbReference type="NCBI Taxonomy" id="2487520"/>
    <lineage>
        <taxon>Bacteria</taxon>
        <taxon>Pseudomonadati</taxon>
        <taxon>Pseudomonadota</taxon>
        <taxon>Gammaproteobacteria</taxon>
        <taxon>Pseudomonadales</taxon>
        <taxon>Pseudomonadaceae</taxon>
        <taxon>Phytopseudomonas</taxon>
    </lineage>
</organism>
<evidence type="ECO:0000313" key="2">
    <source>
        <dbReference type="Proteomes" id="UP000291334"/>
    </source>
</evidence>
<evidence type="ECO:0008006" key="3">
    <source>
        <dbReference type="Google" id="ProtNLM"/>
    </source>
</evidence>
<protein>
    <recommendedName>
        <fullName evidence="3">Lipoprotein</fullName>
    </recommendedName>
</protein>
<accession>A0ABY1Z738</accession>